<evidence type="ECO:0000313" key="1">
    <source>
        <dbReference type="EMBL" id="MBB6015158.1"/>
    </source>
</evidence>
<accession>A0A5C4Y6E5</accession>
<dbReference type="EMBL" id="JACHEW010000001">
    <property type="protein sequence ID" value="MBB6015158.1"/>
    <property type="molecule type" value="Genomic_DNA"/>
</dbReference>
<organism evidence="2 3">
    <name type="scientific">Deinococcus radiopugnans ATCC 19172</name>
    <dbReference type="NCBI Taxonomy" id="585398"/>
    <lineage>
        <taxon>Bacteria</taxon>
        <taxon>Thermotogati</taxon>
        <taxon>Deinococcota</taxon>
        <taxon>Deinococci</taxon>
        <taxon>Deinococcales</taxon>
        <taxon>Deinococcaceae</taxon>
        <taxon>Deinococcus</taxon>
    </lineage>
</organism>
<dbReference type="Proteomes" id="UP000629870">
    <property type="component" value="Unassembled WGS sequence"/>
</dbReference>
<dbReference type="RefSeq" id="WP_139403064.1">
    <property type="nucleotide sequence ID" value="NZ_JACHEW010000001.1"/>
</dbReference>
<evidence type="ECO:0000313" key="4">
    <source>
        <dbReference type="Proteomes" id="UP000629870"/>
    </source>
</evidence>
<reference evidence="1 4" key="2">
    <citation type="submission" date="2020-08" db="EMBL/GenBank/DDBJ databases">
        <title>Genomic Encyclopedia of Type Strains, Phase IV (KMG-IV): sequencing the most valuable type-strain genomes for metagenomic binning, comparative biology and taxonomic classification.</title>
        <authorList>
            <person name="Goeker M."/>
        </authorList>
    </citation>
    <scope>NUCLEOTIDE SEQUENCE [LARGE SCALE GENOMIC DNA]</scope>
    <source>
        <strain evidence="1 4">DSM 12027</strain>
    </source>
</reference>
<dbReference type="EMBL" id="VDMO01000010">
    <property type="protein sequence ID" value="TNM70886.1"/>
    <property type="molecule type" value="Genomic_DNA"/>
</dbReference>
<keyword evidence="4" id="KW-1185">Reference proteome</keyword>
<evidence type="ECO:0000313" key="2">
    <source>
        <dbReference type="EMBL" id="TNM70886.1"/>
    </source>
</evidence>
<dbReference type="AlphaFoldDB" id="A0A5C4Y6E5"/>
<proteinExistence type="predicted"/>
<protein>
    <submittedName>
        <fullName evidence="2">Uncharacterized protein</fullName>
    </submittedName>
</protein>
<evidence type="ECO:0000313" key="3">
    <source>
        <dbReference type="Proteomes" id="UP000313988"/>
    </source>
</evidence>
<reference evidence="2 3" key="1">
    <citation type="submission" date="2019-06" db="EMBL/GenBank/DDBJ databases">
        <title>Genome sequence of Deinococcus radiopugnans ATCC 19172.</title>
        <authorList>
            <person name="Maclea K.S."/>
            <person name="Maynard C.R."/>
        </authorList>
    </citation>
    <scope>NUCLEOTIDE SEQUENCE [LARGE SCALE GENOMIC DNA]</scope>
    <source>
        <strain evidence="2 3">ATCC 19172</strain>
    </source>
</reference>
<name>A0A5C4Y6E5_9DEIO</name>
<comment type="caution">
    <text evidence="2">The sequence shown here is derived from an EMBL/GenBank/DDBJ whole genome shotgun (WGS) entry which is preliminary data.</text>
</comment>
<sequence length="97" mass="11593">MTTPESSGSAKRLLRGLDVYERQGEEQVYRYRMVQDLETHEYAIVQIDGWHKNFDQSGWHDQEKYFQENMVANWSDFRFHPTIREAIVAFFEDADAE</sequence>
<dbReference type="Proteomes" id="UP000313988">
    <property type="component" value="Unassembled WGS sequence"/>
</dbReference>
<gene>
    <name evidence="2" type="ORF">FHR04_10360</name>
    <name evidence="1" type="ORF">HNQ04_000382</name>
</gene>